<protein>
    <recommendedName>
        <fullName evidence="1">PIN domain-containing protein</fullName>
    </recommendedName>
</protein>
<evidence type="ECO:0000313" key="2">
    <source>
        <dbReference type="EMBL" id="GAG55635.1"/>
    </source>
</evidence>
<dbReference type="InterPro" id="IPR002716">
    <property type="entry name" value="PIN_dom"/>
</dbReference>
<gene>
    <name evidence="2" type="ORF">S01H4_19317</name>
</gene>
<dbReference type="Gene3D" id="3.40.50.1010">
    <property type="entry name" value="5'-nuclease"/>
    <property type="match status" value="1"/>
</dbReference>
<dbReference type="EMBL" id="BART01008604">
    <property type="protein sequence ID" value="GAG55635.1"/>
    <property type="molecule type" value="Genomic_DNA"/>
</dbReference>
<accession>X0YI93</accession>
<name>X0YI93_9ZZZZ</name>
<comment type="caution">
    <text evidence="2">The sequence shown here is derived from an EMBL/GenBank/DDBJ whole genome shotgun (WGS) entry which is preliminary data.</text>
</comment>
<evidence type="ECO:0000259" key="1">
    <source>
        <dbReference type="Pfam" id="PF10130"/>
    </source>
</evidence>
<organism evidence="2">
    <name type="scientific">marine sediment metagenome</name>
    <dbReference type="NCBI Taxonomy" id="412755"/>
    <lineage>
        <taxon>unclassified sequences</taxon>
        <taxon>metagenomes</taxon>
        <taxon>ecological metagenomes</taxon>
    </lineage>
</organism>
<sequence length="144" mass="16938">MISIVIDANIIFSALYNKKGLERTIINLILEKNEMQLFAPVIFREEITRNLENKLGFNRKTIETNLNYFDIIEIPYQNYNVKLSQAGKLVAHQNDIPYIAVALLINGIIWSGNIKHFRHLKSSKEVIWFNTRNLFNYLKRKNIK</sequence>
<proteinExistence type="predicted"/>
<dbReference type="Pfam" id="PF10130">
    <property type="entry name" value="PIN_2"/>
    <property type="match status" value="1"/>
</dbReference>
<reference evidence="2" key="1">
    <citation type="journal article" date="2014" name="Front. Microbiol.">
        <title>High frequency of phylogenetically diverse reductive dehalogenase-homologous genes in deep subseafloor sedimentary metagenomes.</title>
        <authorList>
            <person name="Kawai M."/>
            <person name="Futagami T."/>
            <person name="Toyoda A."/>
            <person name="Takaki Y."/>
            <person name="Nishi S."/>
            <person name="Hori S."/>
            <person name="Arai W."/>
            <person name="Tsubouchi T."/>
            <person name="Morono Y."/>
            <person name="Uchiyama I."/>
            <person name="Ito T."/>
            <person name="Fujiyama A."/>
            <person name="Inagaki F."/>
            <person name="Takami H."/>
        </authorList>
    </citation>
    <scope>NUCLEOTIDE SEQUENCE</scope>
    <source>
        <strain evidence="2">Expedition CK06-06</strain>
    </source>
</reference>
<dbReference type="AlphaFoldDB" id="X0YI93"/>
<dbReference type="SUPFAM" id="SSF88723">
    <property type="entry name" value="PIN domain-like"/>
    <property type="match status" value="1"/>
</dbReference>
<feature type="domain" description="PIN" evidence="1">
    <location>
        <begin position="5"/>
        <end position="115"/>
    </location>
</feature>
<dbReference type="InterPro" id="IPR029060">
    <property type="entry name" value="PIN-like_dom_sf"/>
</dbReference>